<evidence type="ECO:0000259" key="1">
    <source>
        <dbReference type="Pfam" id="PF00535"/>
    </source>
</evidence>
<dbReference type="RefSeq" id="WP_254151729.1">
    <property type="nucleotide sequence ID" value="NZ_JAHESD010000003.1"/>
</dbReference>
<dbReference type="SUPFAM" id="SSF53448">
    <property type="entry name" value="Nucleotide-diphospho-sugar transferases"/>
    <property type="match status" value="1"/>
</dbReference>
<dbReference type="PANTHER" id="PTHR22916:SF3">
    <property type="entry name" value="UDP-GLCNAC:BETAGAL BETA-1,3-N-ACETYLGLUCOSAMINYLTRANSFERASE-LIKE PROTEIN 1"/>
    <property type="match status" value="1"/>
</dbReference>
<comment type="caution">
    <text evidence="2">The sequence shown here is derived from an EMBL/GenBank/DDBJ whole genome shotgun (WGS) entry which is preliminary data.</text>
</comment>
<dbReference type="InterPro" id="IPR029044">
    <property type="entry name" value="Nucleotide-diphossugar_trans"/>
</dbReference>
<dbReference type="EMBL" id="JAHESD010000003">
    <property type="protein sequence ID" value="MBT1702034.1"/>
    <property type="molecule type" value="Genomic_DNA"/>
</dbReference>
<dbReference type="InterPro" id="IPR001173">
    <property type="entry name" value="Glyco_trans_2-like"/>
</dbReference>
<dbReference type="Proteomes" id="UP000772618">
    <property type="component" value="Unassembled WGS sequence"/>
</dbReference>
<proteinExistence type="predicted"/>
<evidence type="ECO:0000313" key="3">
    <source>
        <dbReference type="Proteomes" id="UP000772618"/>
    </source>
</evidence>
<sequence length="317" mass="37088">MAQVSILIPVYNAEPFLATAIESVLKQTYEDWELLILDDCSSDNSYSIASSYSLLDSRITVRRNDRNMGMVANWNSGISQLTGDFFIKLDADDYWHPEMLKASLDVLTQYPDVALVFTNYCNVDREGKEIDGTRSELPLFVIDQPFSCIPLVKLGSAHMLKFPILRQGLSLLRRSVFDKVGVYSYLLSKETEASSDTEFYFRVGCHYNLYCINAVYYYYRLHTDSISKRDYISGKQDLKLYEVKTAINDYYYKNHAITVREWRANKIDTDFKYRTARINVYRNSKKFLDLIGLLLDTFFEYPEKTVRFYVQRLLMRE</sequence>
<keyword evidence="3" id="KW-1185">Reference proteome</keyword>
<protein>
    <submittedName>
        <fullName evidence="2">Glycosyltransferase family 2 protein</fullName>
    </submittedName>
</protein>
<evidence type="ECO:0000313" key="2">
    <source>
        <dbReference type="EMBL" id="MBT1702034.1"/>
    </source>
</evidence>
<gene>
    <name evidence="2" type="ORF">KK060_02010</name>
</gene>
<name>A0ABS5VMS5_9BACT</name>
<dbReference type="Gene3D" id="3.90.550.10">
    <property type="entry name" value="Spore Coat Polysaccharide Biosynthesis Protein SpsA, Chain A"/>
    <property type="match status" value="1"/>
</dbReference>
<dbReference type="Pfam" id="PF00535">
    <property type="entry name" value="Glycos_transf_2"/>
    <property type="match status" value="1"/>
</dbReference>
<reference evidence="2 3" key="1">
    <citation type="submission" date="2021-05" db="EMBL/GenBank/DDBJ databases">
        <title>A Polyphasic approach of four new species of the genus Ohtaekwangia: Ohtaekwangia histidinii sp. nov., Ohtaekwangia cretensis sp. nov., Ohtaekwangia indiensis sp. nov., Ohtaekwangia reichenbachii sp. nov. from diverse environment.</title>
        <authorList>
            <person name="Octaviana S."/>
        </authorList>
    </citation>
    <scope>NUCLEOTIDE SEQUENCE [LARGE SCALE GENOMIC DNA]</scope>
    <source>
        <strain evidence="2 3">PWU20</strain>
    </source>
</reference>
<feature type="domain" description="Glycosyltransferase 2-like" evidence="1">
    <location>
        <begin position="5"/>
        <end position="165"/>
    </location>
</feature>
<organism evidence="2 3">
    <name type="scientific">Chryseosolibacter indicus</name>
    <dbReference type="NCBI Taxonomy" id="2782351"/>
    <lineage>
        <taxon>Bacteria</taxon>
        <taxon>Pseudomonadati</taxon>
        <taxon>Bacteroidota</taxon>
        <taxon>Cytophagia</taxon>
        <taxon>Cytophagales</taxon>
        <taxon>Chryseotaleaceae</taxon>
        <taxon>Chryseosolibacter</taxon>
    </lineage>
</organism>
<dbReference type="PANTHER" id="PTHR22916">
    <property type="entry name" value="GLYCOSYLTRANSFERASE"/>
    <property type="match status" value="1"/>
</dbReference>
<accession>A0ABS5VMS5</accession>
<dbReference type="CDD" id="cd00761">
    <property type="entry name" value="Glyco_tranf_GTA_type"/>
    <property type="match status" value="1"/>
</dbReference>